<gene>
    <name evidence="2" type="ORF">GCM10010411_66740</name>
</gene>
<reference evidence="2 3" key="1">
    <citation type="journal article" date="2019" name="Int. J. Syst. Evol. Microbiol.">
        <title>The Global Catalogue of Microorganisms (GCM) 10K type strain sequencing project: providing services to taxonomists for standard genome sequencing and annotation.</title>
        <authorList>
            <consortium name="The Broad Institute Genomics Platform"/>
            <consortium name="The Broad Institute Genome Sequencing Center for Infectious Disease"/>
            <person name="Wu L."/>
            <person name="Ma J."/>
        </authorList>
    </citation>
    <scope>NUCLEOTIDE SEQUENCE [LARGE SCALE GENOMIC DNA]</scope>
    <source>
        <strain evidence="2 3">JCM 6833</strain>
    </source>
</reference>
<organism evidence="2 3">
    <name type="scientific">Actinomadura fulvescens</name>
    <dbReference type="NCBI Taxonomy" id="46160"/>
    <lineage>
        <taxon>Bacteria</taxon>
        <taxon>Bacillati</taxon>
        <taxon>Actinomycetota</taxon>
        <taxon>Actinomycetes</taxon>
        <taxon>Streptosporangiales</taxon>
        <taxon>Thermomonosporaceae</taxon>
        <taxon>Actinomadura</taxon>
    </lineage>
</organism>
<dbReference type="Gene3D" id="1.10.260.40">
    <property type="entry name" value="lambda repressor-like DNA-binding domains"/>
    <property type="match status" value="1"/>
</dbReference>
<accession>A0ABN3QAV3</accession>
<dbReference type="InterPro" id="IPR010982">
    <property type="entry name" value="Lambda_DNA-bd_dom_sf"/>
</dbReference>
<dbReference type="PROSITE" id="PS50943">
    <property type="entry name" value="HTH_CROC1"/>
    <property type="match status" value="1"/>
</dbReference>
<dbReference type="CDD" id="cd00093">
    <property type="entry name" value="HTH_XRE"/>
    <property type="match status" value="1"/>
</dbReference>
<dbReference type="EMBL" id="BAAATD010000010">
    <property type="protein sequence ID" value="GAA2621439.1"/>
    <property type="molecule type" value="Genomic_DNA"/>
</dbReference>
<dbReference type="InterPro" id="IPR001387">
    <property type="entry name" value="Cro/C1-type_HTH"/>
</dbReference>
<keyword evidence="3" id="KW-1185">Reference proteome</keyword>
<name>A0ABN3QAV3_9ACTN</name>
<protein>
    <submittedName>
        <fullName evidence="2">Helix-turn-helix transcriptional regulator</fullName>
    </submittedName>
</protein>
<evidence type="ECO:0000313" key="3">
    <source>
        <dbReference type="Proteomes" id="UP001501509"/>
    </source>
</evidence>
<dbReference type="InterPro" id="IPR043917">
    <property type="entry name" value="DUF5753"/>
</dbReference>
<proteinExistence type="predicted"/>
<evidence type="ECO:0000313" key="2">
    <source>
        <dbReference type="EMBL" id="GAA2621439.1"/>
    </source>
</evidence>
<feature type="domain" description="HTH cro/C1-type" evidence="1">
    <location>
        <begin position="15"/>
        <end position="68"/>
    </location>
</feature>
<dbReference type="SUPFAM" id="SSF47413">
    <property type="entry name" value="lambda repressor-like DNA-binding domains"/>
    <property type="match status" value="1"/>
</dbReference>
<comment type="caution">
    <text evidence="2">The sequence shown here is derived from an EMBL/GenBank/DDBJ whole genome shotgun (WGS) entry which is preliminary data.</text>
</comment>
<dbReference type="SMART" id="SM00530">
    <property type="entry name" value="HTH_XRE"/>
    <property type="match status" value="1"/>
</dbReference>
<sequence length="264" mass="29229">MTDPYSPKAIWGRELRHYREAASLTQSQLAGLINFAPSLISGIENGHVPAVPEFAEACDQVLNTGGALTRGLDYRKSKTARYPSWFGEWPIIETKTTVLRSFQLAVIDGLVQTVAYATNLLGYDKDAVDGRVERQQVLARDEPPPPKLRFVMDQGVLHRPVGDAKVMYEQLIHVAEAAETSPRISVQVLPFGVHTGLQGSFVIASLGAGNGEVAYVETALRGEITRSPEDLEDLTDTWESIRTDALPERDSLELIRRTAEERWT</sequence>
<dbReference type="Pfam" id="PF13560">
    <property type="entry name" value="HTH_31"/>
    <property type="match status" value="1"/>
</dbReference>
<dbReference type="Proteomes" id="UP001501509">
    <property type="component" value="Unassembled WGS sequence"/>
</dbReference>
<dbReference type="Pfam" id="PF19054">
    <property type="entry name" value="DUF5753"/>
    <property type="match status" value="1"/>
</dbReference>
<evidence type="ECO:0000259" key="1">
    <source>
        <dbReference type="PROSITE" id="PS50943"/>
    </source>
</evidence>